<feature type="compositionally biased region" description="Basic residues" evidence="1">
    <location>
        <begin position="74"/>
        <end position="90"/>
    </location>
</feature>
<name>A0A0B1TUA2_OESDE</name>
<evidence type="ECO:0000256" key="1">
    <source>
        <dbReference type="SAM" id="MobiDB-lite"/>
    </source>
</evidence>
<reference evidence="2 3" key="1">
    <citation type="submission" date="2014-03" db="EMBL/GenBank/DDBJ databases">
        <title>Draft genome of the hookworm Oesophagostomum dentatum.</title>
        <authorList>
            <person name="Mitreva M."/>
        </authorList>
    </citation>
    <scope>NUCLEOTIDE SEQUENCE [LARGE SCALE GENOMIC DNA]</scope>
    <source>
        <strain evidence="2 3">OD-Hann</strain>
    </source>
</reference>
<feature type="region of interest" description="Disordered" evidence="1">
    <location>
        <begin position="47"/>
        <end position="103"/>
    </location>
</feature>
<proteinExistence type="predicted"/>
<dbReference type="EMBL" id="KN549221">
    <property type="protein sequence ID" value="KHJ99437.1"/>
    <property type="molecule type" value="Genomic_DNA"/>
</dbReference>
<gene>
    <name evidence="2" type="ORF">OESDEN_00580</name>
</gene>
<feature type="compositionally biased region" description="Basic and acidic residues" evidence="1">
    <location>
        <begin position="56"/>
        <end position="73"/>
    </location>
</feature>
<evidence type="ECO:0000313" key="2">
    <source>
        <dbReference type="EMBL" id="KHJ99437.1"/>
    </source>
</evidence>
<dbReference type="OrthoDB" id="10058500at2759"/>
<feature type="non-terminal residue" evidence="2">
    <location>
        <position position="1"/>
    </location>
</feature>
<dbReference type="AlphaFoldDB" id="A0A0B1TUA2"/>
<keyword evidence="3" id="KW-1185">Reference proteome</keyword>
<organism evidence="2 3">
    <name type="scientific">Oesophagostomum dentatum</name>
    <name type="common">Nodular worm</name>
    <dbReference type="NCBI Taxonomy" id="61180"/>
    <lineage>
        <taxon>Eukaryota</taxon>
        <taxon>Metazoa</taxon>
        <taxon>Ecdysozoa</taxon>
        <taxon>Nematoda</taxon>
        <taxon>Chromadorea</taxon>
        <taxon>Rhabditida</taxon>
        <taxon>Rhabditina</taxon>
        <taxon>Rhabditomorpha</taxon>
        <taxon>Strongyloidea</taxon>
        <taxon>Strongylidae</taxon>
        <taxon>Oesophagostomum</taxon>
    </lineage>
</organism>
<dbReference type="Proteomes" id="UP000053660">
    <property type="component" value="Unassembled WGS sequence"/>
</dbReference>
<accession>A0A0B1TUA2</accession>
<protein>
    <submittedName>
        <fullName evidence="2">Uncharacterized protein</fullName>
    </submittedName>
</protein>
<evidence type="ECO:0000313" key="3">
    <source>
        <dbReference type="Proteomes" id="UP000053660"/>
    </source>
</evidence>
<sequence length="170" mass="20041">LRRVVPWISCEFLLRSTFVTYGGYVFSSTSVGTHSKALIEMSSEMASKELPSVAHPPEEHERSVSDGDIEAEKKRRKTRRRRANKNRFKPYHSLSPEEKMALDAAETARSERRTRERMDWMKIPRLDDNTCGLQYYSQAWPMENLWLPVTPLSFYWKIGKRELNKDWRLS</sequence>